<evidence type="ECO:0000256" key="1">
    <source>
        <dbReference type="ARBA" id="ARBA00004184"/>
    </source>
</evidence>
<dbReference type="InParanoid" id="A0A2T2ZZP0"/>
<comment type="similarity">
    <text evidence="8">Belongs to the acetyltransferase family. GNA1 subfamily.</text>
</comment>
<keyword evidence="6" id="KW-0472">Membrane</keyword>
<dbReference type="InterPro" id="IPR016181">
    <property type="entry name" value="Acyl_CoA_acyltransferase"/>
</dbReference>
<evidence type="ECO:0000256" key="2">
    <source>
        <dbReference type="ARBA" id="ARBA00004586"/>
    </source>
</evidence>
<dbReference type="Proteomes" id="UP000241462">
    <property type="component" value="Unassembled WGS sequence"/>
</dbReference>
<dbReference type="GO" id="GO:0005789">
    <property type="term" value="C:endoplasmic reticulum membrane"/>
    <property type="evidence" value="ECO:0007669"/>
    <property type="project" value="UniProtKB-SubCell"/>
</dbReference>
<dbReference type="STRING" id="2025994.A0A2T2ZZP0"/>
<dbReference type="SUPFAM" id="SSF55729">
    <property type="entry name" value="Acyl-CoA N-acyltransferases (Nat)"/>
    <property type="match status" value="1"/>
</dbReference>
<feature type="domain" description="N-acetyltransferase" evidence="9">
    <location>
        <begin position="31"/>
        <end position="182"/>
    </location>
</feature>
<dbReference type="InterPro" id="IPR039143">
    <property type="entry name" value="GNPNAT1-like"/>
</dbReference>
<evidence type="ECO:0000313" key="11">
    <source>
        <dbReference type="Proteomes" id="UP000241462"/>
    </source>
</evidence>
<reference evidence="10 11" key="1">
    <citation type="journal article" date="2018" name="Mycol. Prog.">
        <title>Coniella lustricola, a new species from submerged detritus.</title>
        <authorList>
            <person name="Raudabaugh D.B."/>
            <person name="Iturriaga T."/>
            <person name="Carver A."/>
            <person name="Mondo S."/>
            <person name="Pangilinan J."/>
            <person name="Lipzen A."/>
            <person name="He G."/>
            <person name="Amirebrahimi M."/>
            <person name="Grigoriev I.V."/>
            <person name="Miller A.N."/>
        </authorList>
    </citation>
    <scope>NUCLEOTIDE SEQUENCE [LARGE SCALE GENOMIC DNA]</scope>
    <source>
        <strain evidence="10 11">B22-T-1</strain>
    </source>
</reference>
<evidence type="ECO:0000256" key="7">
    <source>
        <dbReference type="ARBA" id="ARBA00023315"/>
    </source>
</evidence>
<dbReference type="FunCoup" id="A0A2T2ZZP0">
    <property type="interactions" value="423"/>
</dbReference>
<dbReference type="AlphaFoldDB" id="A0A2T2ZZP0"/>
<gene>
    <name evidence="10" type="ORF">BD289DRAFT_374502</name>
</gene>
<comment type="pathway">
    <text evidence="8">Nucleotide-sugar biosynthesis; UDP-N-acetyl-alpha-D-glucosamine biosynthesis; N-acetyl-alpha-D-glucosamine 1-phosphate from alpha-D-glucosamine 6-phosphate (route I): step 1/2.</text>
</comment>
<dbReference type="EC" id="2.3.1.4" evidence="8"/>
<dbReference type="PROSITE" id="PS51186">
    <property type="entry name" value="GNAT"/>
    <property type="match status" value="1"/>
</dbReference>
<organism evidence="10 11">
    <name type="scientific">Coniella lustricola</name>
    <dbReference type="NCBI Taxonomy" id="2025994"/>
    <lineage>
        <taxon>Eukaryota</taxon>
        <taxon>Fungi</taxon>
        <taxon>Dikarya</taxon>
        <taxon>Ascomycota</taxon>
        <taxon>Pezizomycotina</taxon>
        <taxon>Sordariomycetes</taxon>
        <taxon>Sordariomycetidae</taxon>
        <taxon>Diaporthales</taxon>
        <taxon>Schizoparmaceae</taxon>
        <taxon>Coniella</taxon>
    </lineage>
</organism>
<proteinExistence type="inferred from homology"/>
<dbReference type="OrthoDB" id="10039976at2759"/>
<dbReference type="PANTHER" id="PTHR13355:SF11">
    <property type="entry name" value="GLUCOSAMINE 6-PHOSPHATE N-ACETYLTRANSFERASE"/>
    <property type="match status" value="1"/>
</dbReference>
<dbReference type="Pfam" id="PF00583">
    <property type="entry name" value="Acetyltransf_1"/>
    <property type="match status" value="1"/>
</dbReference>
<keyword evidence="4 8" id="KW-0808">Transferase</keyword>
<dbReference type="FunFam" id="3.40.630.30:FF:000048">
    <property type="entry name" value="Glucosamine 6-phosphate N-acetyltransferase"/>
    <property type="match status" value="1"/>
</dbReference>
<dbReference type="UniPathway" id="UPA00113">
    <property type="reaction ID" value="UER00529"/>
</dbReference>
<keyword evidence="11" id="KW-1185">Reference proteome</keyword>
<dbReference type="GO" id="GO:0004343">
    <property type="term" value="F:glucosamine 6-phosphate N-acetyltransferase activity"/>
    <property type="evidence" value="ECO:0007669"/>
    <property type="project" value="UniProtKB-UniRule"/>
</dbReference>
<dbReference type="CDD" id="cd04301">
    <property type="entry name" value="NAT_SF"/>
    <property type="match status" value="1"/>
</dbReference>
<comment type="subunit">
    <text evidence="3">Homodimer.</text>
</comment>
<sequence length="185" mass="20335">MPSSTTPPSAAPIFSPSLLPAPLPTALPPGFTLRPLTHQDYHKGYLDCLAVLTHVGALTQQEWDERYAEMAQLARGTYYLLVIEHDASQTIIGTGSLVVERKFIHNRGLVGHIEEIAIAPSHQAKGLGLAMLNALDAVARQVGCYKNILNCGAKNEPFYVKCGYHNSGIEMSRYFEEAKDDYHRG</sequence>
<name>A0A2T2ZZP0_9PEZI</name>
<evidence type="ECO:0000256" key="4">
    <source>
        <dbReference type="ARBA" id="ARBA00022679"/>
    </source>
</evidence>
<protein>
    <recommendedName>
        <fullName evidence="8">Glucosamine 6-phosphate N-acetyltransferase</fullName>
        <ecNumber evidence="8">2.3.1.4</ecNumber>
    </recommendedName>
</protein>
<evidence type="ECO:0000256" key="3">
    <source>
        <dbReference type="ARBA" id="ARBA00011738"/>
    </source>
</evidence>
<keyword evidence="7 8" id="KW-0012">Acyltransferase</keyword>
<accession>A0A2T2ZZP0</accession>
<dbReference type="GO" id="GO:0006048">
    <property type="term" value="P:UDP-N-acetylglucosamine biosynthetic process"/>
    <property type="evidence" value="ECO:0007669"/>
    <property type="project" value="UniProtKB-UniRule"/>
</dbReference>
<dbReference type="InterPro" id="IPR000182">
    <property type="entry name" value="GNAT_dom"/>
</dbReference>
<evidence type="ECO:0000313" key="10">
    <source>
        <dbReference type="EMBL" id="PSR80145.1"/>
    </source>
</evidence>
<dbReference type="Gene3D" id="3.40.630.30">
    <property type="match status" value="1"/>
</dbReference>
<dbReference type="PANTHER" id="PTHR13355">
    <property type="entry name" value="GLUCOSAMINE 6-PHOSPHATE N-ACETYLTRANSFERASE"/>
    <property type="match status" value="1"/>
</dbReference>
<dbReference type="EMBL" id="KZ678541">
    <property type="protein sequence ID" value="PSR80145.1"/>
    <property type="molecule type" value="Genomic_DNA"/>
</dbReference>
<comment type="catalytic activity">
    <reaction evidence="8">
        <text>D-glucosamine 6-phosphate + acetyl-CoA = N-acetyl-D-glucosamine 6-phosphate + CoA + H(+)</text>
        <dbReference type="Rhea" id="RHEA:10292"/>
        <dbReference type="ChEBI" id="CHEBI:15378"/>
        <dbReference type="ChEBI" id="CHEBI:57287"/>
        <dbReference type="ChEBI" id="CHEBI:57288"/>
        <dbReference type="ChEBI" id="CHEBI:57513"/>
        <dbReference type="ChEBI" id="CHEBI:58725"/>
        <dbReference type="EC" id="2.3.1.4"/>
    </reaction>
</comment>
<evidence type="ECO:0000259" key="9">
    <source>
        <dbReference type="PROSITE" id="PS51186"/>
    </source>
</evidence>
<evidence type="ECO:0000256" key="5">
    <source>
        <dbReference type="ARBA" id="ARBA00022824"/>
    </source>
</evidence>
<keyword evidence="5" id="KW-0256">Endoplasmic reticulum</keyword>
<evidence type="ECO:0000256" key="8">
    <source>
        <dbReference type="RuleBase" id="RU365086"/>
    </source>
</evidence>
<comment type="subcellular location">
    <subcellularLocation>
        <location evidence="1">Endomembrane system</location>
        <topology evidence="1">Peripheral membrane protein</topology>
    </subcellularLocation>
    <subcellularLocation>
        <location evidence="2">Endoplasmic reticulum membrane</location>
    </subcellularLocation>
</comment>
<evidence type="ECO:0000256" key="6">
    <source>
        <dbReference type="ARBA" id="ARBA00023136"/>
    </source>
</evidence>